<sequence>MTKKLCESFALLKLKLLSYLFYHIFYNLLLFQKNETEE</sequence>
<comment type="caution">
    <text evidence="2">The sequence shown here is derived from an EMBL/GenBank/DDBJ whole genome shotgun (WGS) entry which is preliminary data.</text>
</comment>
<proteinExistence type="predicted"/>
<dbReference type="AlphaFoldDB" id="A0A328TL26"/>
<reference evidence="2" key="1">
    <citation type="submission" date="2018-04" db="EMBL/GenBank/DDBJ databases">
        <title>Genomes of the Obligate Erwinia dacicola and Facultative Enterobacter sp. OLF Endosymbionts of the Olive Fruit fly, Bactrocera oleae.</title>
        <authorList>
            <person name="Estes A.M."/>
            <person name="Hearn D.J."/>
            <person name="Agarwal S."/>
            <person name="Pierson E.A."/>
            <person name="Dunning-Hotopp J.C."/>
        </authorList>
    </citation>
    <scope>NUCLEOTIDE SEQUENCE [LARGE SCALE GENOMIC DNA]</scope>
    <source>
        <strain evidence="2">Oroville</strain>
    </source>
</reference>
<feature type="transmembrane region" description="Helical" evidence="1">
    <location>
        <begin position="12"/>
        <end position="31"/>
    </location>
</feature>
<keyword evidence="1" id="KW-0812">Transmembrane</keyword>
<dbReference type="EMBL" id="LJAM02000163">
    <property type="protein sequence ID" value="RAP71307.1"/>
    <property type="molecule type" value="Genomic_DNA"/>
</dbReference>
<keyword evidence="1" id="KW-1133">Transmembrane helix</keyword>
<keyword evidence="1" id="KW-0472">Membrane</keyword>
<evidence type="ECO:0000313" key="2">
    <source>
        <dbReference type="EMBL" id="RAP71307.1"/>
    </source>
</evidence>
<evidence type="ECO:0000313" key="3">
    <source>
        <dbReference type="Proteomes" id="UP000244334"/>
    </source>
</evidence>
<name>A0A328TL26_9GAMM</name>
<organism evidence="2 3">
    <name type="scientific">Candidatus Erwinia dacicola</name>
    <dbReference type="NCBI Taxonomy" id="252393"/>
    <lineage>
        <taxon>Bacteria</taxon>
        <taxon>Pseudomonadati</taxon>
        <taxon>Pseudomonadota</taxon>
        <taxon>Gammaproteobacteria</taxon>
        <taxon>Enterobacterales</taxon>
        <taxon>Erwiniaceae</taxon>
        <taxon>Erwinia</taxon>
    </lineage>
</organism>
<gene>
    <name evidence="2" type="ORF">ACZ87_01880</name>
</gene>
<protein>
    <submittedName>
        <fullName evidence="2">Uncharacterized protein</fullName>
    </submittedName>
</protein>
<accession>A0A328TL26</accession>
<dbReference type="Proteomes" id="UP000244334">
    <property type="component" value="Unassembled WGS sequence"/>
</dbReference>
<evidence type="ECO:0000256" key="1">
    <source>
        <dbReference type="SAM" id="Phobius"/>
    </source>
</evidence>
<keyword evidence="3" id="KW-1185">Reference proteome</keyword>